<dbReference type="Proteomes" id="UP001500635">
    <property type="component" value="Unassembled WGS sequence"/>
</dbReference>
<dbReference type="InterPro" id="IPR014914">
    <property type="entry name" value="RES_dom"/>
</dbReference>
<proteinExistence type="predicted"/>
<dbReference type="EMBL" id="BAABFR010000038">
    <property type="protein sequence ID" value="GAA4394489.1"/>
    <property type="molecule type" value="Genomic_DNA"/>
</dbReference>
<organism evidence="3 4">
    <name type="scientific">Tsukamurella soli</name>
    <dbReference type="NCBI Taxonomy" id="644556"/>
    <lineage>
        <taxon>Bacteria</taxon>
        <taxon>Bacillati</taxon>
        <taxon>Actinomycetota</taxon>
        <taxon>Actinomycetes</taxon>
        <taxon>Mycobacteriales</taxon>
        <taxon>Tsukamurellaceae</taxon>
        <taxon>Tsukamurella</taxon>
    </lineage>
</organism>
<dbReference type="Pfam" id="PF08808">
    <property type="entry name" value="RES"/>
    <property type="match status" value="1"/>
</dbReference>
<feature type="domain" description="RES" evidence="2">
    <location>
        <begin position="30"/>
        <end position="184"/>
    </location>
</feature>
<protein>
    <submittedName>
        <fullName evidence="3">RES family NAD+ phosphorylase</fullName>
    </submittedName>
</protein>
<evidence type="ECO:0000256" key="1">
    <source>
        <dbReference type="SAM" id="MobiDB-lite"/>
    </source>
</evidence>
<evidence type="ECO:0000313" key="3">
    <source>
        <dbReference type="EMBL" id="GAA4394489.1"/>
    </source>
</evidence>
<keyword evidence="4" id="KW-1185">Reference proteome</keyword>
<sequence>MVTVSDGKVPPVPPRPLTRDPDDVLAYTGTLWRIHRTRGEFVLPWNGFRSYGPLADMRFDPHPDGPPQAHDGVGVHYSAEDIATAAAEMGQQDRLVNTTDGAPWLTSWVLRRPVRLLDLTGAWAVRNGAAHALAYAPRPVCRAWVRAAYEQFPDVEGVRAISTMTGGVNVTLWARAVDAFPEHPAFDRSLADPLVYAVLEQVSRRIRYDIR</sequence>
<evidence type="ECO:0000313" key="4">
    <source>
        <dbReference type="Proteomes" id="UP001500635"/>
    </source>
</evidence>
<reference evidence="4" key="1">
    <citation type="journal article" date="2019" name="Int. J. Syst. Evol. Microbiol.">
        <title>The Global Catalogue of Microorganisms (GCM) 10K type strain sequencing project: providing services to taxonomists for standard genome sequencing and annotation.</title>
        <authorList>
            <consortium name="The Broad Institute Genomics Platform"/>
            <consortium name="The Broad Institute Genome Sequencing Center for Infectious Disease"/>
            <person name="Wu L."/>
            <person name="Ma J."/>
        </authorList>
    </citation>
    <scope>NUCLEOTIDE SEQUENCE [LARGE SCALE GENOMIC DNA]</scope>
    <source>
        <strain evidence="4">JCM 17688</strain>
    </source>
</reference>
<feature type="region of interest" description="Disordered" evidence="1">
    <location>
        <begin position="1"/>
        <end position="20"/>
    </location>
</feature>
<name>A0ABP8JR62_9ACTN</name>
<evidence type="ECO:0000259" key="2">
    <source>
        <dbReference type="Pfam" id="PF08808"/>
    </source>
</evidence>
<gene>
    <name evidence="3" type="ORF">GCM10023147_26600</name>
</gene>
<accession>A0ABP8JR62</accession>
<comment type="caution">
    <text evidence="3">The sequence shown here is derived from an EMBL/GenBank/DDBJ whole genome shotgun (WGS) entry which is preliminary data.</text>
</comment>